<dbReference type="RefSeq" id="WP_102723619.1">
    <property type="nucleotide sequence ID" value="NZ_PNHG01000004.1"/>
</dbReference>
<reference evidence="3 4" key="1">
    <citation type="submission" date="2017-09" db="EMBL/GenBank/DDBJ databases">
        <title>Bacterial strain isolated from the female urinary microbiota.</title>
        <authorList>
            <person name="Thomas-White K."/>
            <person name="Kumar N."/>
            <person name="Forster S."/>
            <person name="Putonti C."/>
            <person name="Lawley T."/>
            <person name="Wolfe A.J."/>
        </authorList>
    </citation>
    <scope>NUCLEOTIDE SEQUENCE [LARGE SCALE GENOMIC DNA]</scope>
    <source>
        <strain evidence="3 4">UMB0792</strain>
    </source>
</reference>
<dbReference type="PANTHER" id="PTHR43566">
    <property type="entry name" value="CONSERVED PROTEIN"/>
    <property type="match status" value="1"/>
</dbReference>
<dbReference type="InterPro" id="IPR027417">
    <property type="entry name" value="P-loop_NTPase"/>
</dbReference>
<feature type="domain" description="AAA" evidence="1">
    <location>
        <begin position="21"/>
        <end position="131"/>
    </location>
</feature>
<dbReference type="SUPFAM" id="SSF52540">
    <property type="entry name" value="P-loop containing nucleoside triphosphate hydrolases"/>
    <property type="match status" value="1"/>
</dbReference>
<evidence type="ECO:0000313" key="4">
    <source>
        <dbReference type="Proteomes" id="UP000235836"/>
    </source>
</evidence>
<dbReference type="Pfam" id="PF13173">
    <property type="entry name" value="AAA_14"/>
    <property type="match status" value="1"/>
</dbReference>
<organism evidence="3 4">
    <name type="scientific">Corynebacterium tuscaniense</name>
    <dbReference type="NCBI Taxonomy" id="302449"/>
    <lineage>
        <taxon>Bacteria</taxon>
        <taxon>Bacillati</taxon>
        <taxon>Actinomycetota</taxon>
        <taxon>Actinomycetes</taxon>
        <taxon>Mycobacteriales</taxon>
        <taxon>Corynebacteriaceae</taxon>
        <taxon>Corynebacterium</taxon>
    </lineage>
</organism>
<dbReference type="AlphaFoldDB" id="A0A2N6T646"/>
<gene>
    <name evidence="3" type="ORF">CJ203_03875</name>
</gene>
<accession>A0A2N6T646</accession>
<dbReference type="Pfam" id="PF13635">
    <property type="entry name" value="DUF4143"/>
    <property type="match status" value="1"/>
</dbReference>
<dbReference type="EMBL" id="PNHG01000004">
    <property type="protein sequence ID" value="PMC64804.1"/>
    <property type="molecule type" value="Genomic_DNA"/>
</dbReference>
<proteinExistence type="predicted"/>
<evidence type="ECO:0000313" key="3">
    <source>
        <dbReference type="EMBL" id="PMC64804.1"/>
    </source>
</evidence>
<dbReference type="PANTHER" id="PTHR43566:SF2">
    <property type="entry name" value="DUF4143 DOMAIN-CONTAINING PROTEIN"/>
    <property type="match status" value="1"/>
</dbReference>
<protein>
    <submittedName>
        <fullName evidence="3">AAA family ATPase</fullName>
    </submittedName>
</protein>
<dbReference type="InterPro" id="IPR025420">
    <property type="entry name" value="DUF4143"/>
</dbReference>
<keyword evidence="4" id="KW-1185">Reference proteome</keyword>
<dbReference type="InterPro" id="IPR041682">
    <property type="entry name" value="AAA_14"/>
</dbReference>
<evidence type="ECO:0000259" key="1">
    <source>
        <dbReference type="Pfam" id="PF13173"/>
    </source>
</evidence>
<evidence type="ECO:0000259" key="2">
    <source>
        <dbReference type="Pfam" id="PF13635"/>
    </source>
</evidence>
<sequence>MQYKGRAIDSVLTELLEAMGAVLIEGPRGCGKTSTALAKAASHVRLDKSPSMVQLAELNPSEIMKGDTPRLIDEWQLAPSIWNAIRHEIDDRQQRGQFILSGSSSPTMDESRHSGAGRIARLRMRPMALVESGASSGSISLNQLGMGESVSATSELSYKDLAEQAVRGGWPGLLEIGTRQAIAFNRSYCENICESELEAAVGVRHNPDAVQRLMSSVARNLSSEATLQNMAKDIAPAGTSVEPKTVAAYIDALNQVFALEELPAWSVSLRSRSRLRTSSKLHLADPSLACATLGVGIDRLAGDPEYFGQVFESMVIRDLRTLASAEFGRVYHYRDNTGLEVDAIIEYPEDSKWAACEVKLGSSRIHEAEENLLKLANDRVDLEKIGKPTFLAVITGTEYAYTLPSGVHVVPLGVLGY</sequence>
<dbReference type="Proteomes" id="UP000235836">
    <property type="component" value="Unassembled WGS sequence"/>
</dbReference>
<feature type="domain" description="DUF4143" evidence="2">
    <location>
        <begin position="202"/>
        <end position="360"/>
    </location>
</feature>
<comment type="caution">
    <text evidence="3">The sequence shown here is derived from an EMBL/GenBank/DDBJ whole genome shotgun (WGS) entry which is preliminary data.</text>
</comment>
<name>A0A2N6T646_9CORY</name>